<evidence type="ECO:0000313" key="2">
    <source>
        <dbReference type="Proteomes" id="UP000182719"/>
    </source>
</evidence>
<keyword evidence="2" id="KW-1185">Reference proteome</keyword>
<gene>
    <name evidence="1" type="ORF">SAMN05444354_11838</name>
</gene>
<protein>
    <recommendedName>
        <fullName evidence="3">Class I SAM-dependent methyltransferase</fullName>
    </recommendedName>
</protein>
<reference evidence="2" key="1">
    <citation type="submission" date="2016-10" db="EMBL/GenBank/DDBJ databases">
        <authorList>
            <person name="Varghese N."/>
            <person name="Submissions S."/>
        </authorList>
    </citation>
    <scope>NUCLEOTIDE SEQUENCE [LARGE SCALE GENOMIC DNA]</scope>
    <source>
        <strain evidence="2">DSM 17044</strain>
    </source>
</reference>
<dbReference type="InterPro" id="IPR029063">
    <property type="entry name" value="SAM-dependent_MTases_sf"/>
</dbReference>
<dbReference type="Proteomes" id="UP000182719">
    <property type="component" value="Unassembled WGS sequence"/>
</dbReference>
<name>A0A1H7Z2I8_STIAU</name>
<accession>A0A1H7Z2I8</accession>
<dbReference type="AlphaFoldDB" id="A0A1H7Z2I8"/>
<sequence>MRNAYTWVLGLCLLMHDPSLLFVKTSDAVRAVERNTVIAPPYDGHSLADVFHQATSWLDGIHRQLTHGGDVHVAMQTLHRGLFLLRRQWSRKDWRHFCLEHAPIHPLRELLHQCPFTRHGYERPRGYAGDAALIDYLYAECVGAEGHMQPGGHIYRFMYQQPSPRSVRERRVLLAREIDAAATRTHMPRLLSVACGHLRESELSHAVKEHHIGDFIAFDQDPMSLTEVTRQHPNNAIRPVCGSVRALLTGRTVFGHLDLAYSAGLYDYLSDNTARRLTQILFNMLNPGGRLMVANFATCPEAGYLEAFMDWWLIYRDEDQMQALTLDIDPNEIAATNMFRDSEQNVIYLTLDRR</sequence>
<organism evidence="1 2">
    <name type="scientific">Stigmatella aurantiaca</name>
    <dbReference type="NCBI Taxonomy" id="41"/>
    <lineage>
        <taxon>Bacteria</taxon>
        <taxon>Pseudomonadati</taxon>
        <taxon>Myxococcota</taxon>
        <taxon>Myxococcia</taxon>
        <taxon>Myxococcales</taxon>
        <taxon>Cystobacterineae</taxon>
        <taxon>Archangiaceae</taxon>
        <taxon>Stigmatella</taxon>
    </lineage>
</organism>
<dbReference type="Gene3D" id="3.40.50.150">
    <property type="entry name" value="Vaccinia Virus protein VP39"/>
    <property type="match status" value="1"/>
</dbReference>
<evidence type="ECO:0008006" key="3">
    <source>
        <dbReference type="Google" id="ProtNLM"/>
    </source>
</evidence>
<dbReference type="EMBL" id="FOAP01000018">
    <property type="protein sequence ID" value="SEM52401.1"/>
    <property type="molecule type" value="Genomic_DNA"/>
</dbReference>
<proteinExistence type="predicted"/>
<evidence type="ECO:0000313" key="1">
    <source>
        <dbReference type="EMBL" id="SEM52401.1"/>
    </source>
</evidence>
<dbReference type="CDD" id="cd02440">
    <property type="entry name" value="AdoMet_MTases"/>
    <property type="match status" value="1"/>
</dbReference>
<dbReference type="SUPFAM" id="SSF53335">
    <property type="entry name" value="S-adenosyl-L-methionine-dependent methyltransferases"/>
    <property type="match status" value="1"/>
</dbReference>